<dbReference type="RefSeq" id="WP_258565552.1">
    <property type="nucleotide sequence ID" value="NZ_UHID01000002.1"/>
</dbReference>
<dbReference type="EMBL" id="UHID01000002">
    <property type="protein sequence ID" value="SUP27374.1"/>
    <property type="molecule type" value="Genomic_DNA"/>
</dbReference>
<evidence type="ECO:0000256" key="1">
    <source>
        <dbReference type="SAM" id="MobiDB-lite"/>
    </source>
</evidence>
<evidence type="ECO:0000313" key="2">
    <source>
        <dbReference type="EMBL" id="SUP27374.1"/>
    </source>
</evidence>
<gene>
    <name evidence="2" type="ORF">NCTC7807_01645</name>
    <name evidence="3" type="ORF">NCTC7807_04977</name>
</gene>
<feature type="compositionally biased region" description="Low complexity" evidence="1">
    <location>
        <begin position="1"/>
        <end position="16"/>
    </location>
</feature>
<organism evidence="2 4">
    <name type="scientific">Streptomyces griseus</name>
    <dbReference type="NCBI Taxonomy" id="1911"/>
    <lineage>
        <taxon>Bacteria</taxon>
        <taxon>Bacillati</taxon>
        <taxon>Actinomycetota</taxon>
        <taxon>Actinomycetes</taxon>
        <taxon>Kitasatosporales</taxon>
        <taxon>Streptomycetaceae</taxon>
        <taxon>Streptomyces</taxon>
    </lineage>
</organism>
<sequence length="40" mass="4278">MTSLGTPTRRATTGTGDRSRPRTALPALCATQIVSWGIIY</sequence>
<feature type="region of interest" description="Disordered" evidence="1">
    <location>
        <begin position="1"/>
        <end position="24"/>
    </location>
</feature>
<accession>A0A380N8C8</accession>
<dbReference type="EMBL" id="UHID01000008">
    <property type="protein sequence ID" value="SUP61819.1"/>
    <property type="molecule type" value="Genomic_DNA"/>
</dbReference>
<evidence type="ECO:0000313" key="3">
    <source>
        <dbReference type="EMBL" id="SUP61819.1"/>
    </source>
</evidence>
<protein>
    <submittedName>
        <fullName evidence="2">Integral membrane transport protein</fullName>
    </submittedName>
</protein>
<evidence type="ECO:0000313" key="4">
    <source>
        <dbReference type="Proteomes" id="UP000254150"/>
    </source>
</evidence>
<reference evidence="2 4" key="1">
    <citation type="submission" date="2018-06" db="EMBL/GenBank/DDBJ databases">
        <authorList>
            <consortium name="Pathogen Informatics"/>
            <person name="Doyle S."/>
        </authorList>
    </citation>
    <scope>NUCLEOTIDE SEQUENCE [LARGE SCALE GENOMIC DNA]</scope>
    <source>
        <strain evidence="2 4">NCTC7807</strain>
    </source>
</reference>
<proteinExistence type="predicted"/>
<dbReference type="Proteomes" id="UP000254150">
    <property type="component" value="Unassembled WGS sequence"/>
</dbReference>
<dbReference type="AlphaFoldDB" id="A0A380N8C8"/>
<name>A0A380N8C8_STRGR</name>